<dbReference type="InterPro" id="IPR052267">
    <property type="entry name" value="N-DRC_Component"/>
</dbReference>
<name>A0A183Q5H3_9TREM</name>
<dbReference type="AlphaFoldDB" id="A0A183Q5H3"/>
<dbReference type="PANTHER" id="PTHR14690:SF0">
    <property type="entry name" value="IQ MOTIF CONTAINING WITH AAA DOMAIN 1"/>
    <property type="match status" value="1"/>
</dbReference>
<sequence length="146" mass="17579">MCRKKVGIMRKEELMWLGMVPTNLHHIVQKSSVVKLANRVDAVRRVTQNIYEQEYQQALVQVKEKIRDTEGPDMREAMQDQIRQWFIECRLVLRTKLISLVQFGFHLFSNLFVFIKYSYFTHLLFNVYFRDELSSNAILRYEDQNK</sequence>
<reference evidence="1 2" key="1">
    <citation type="submission" date="2018-11" db="EMBL/GenBank/DDBJ databases">
        <authorList>
            <consortium name="Pathogen Informatics"/>
        </authorList>
    </citation>
    <scope>NUCLEOTIDE SEQUENCE [LARGE SCALE GENOMIC DNA]</scope>
    <source>
        <strain>Denwood</strain>
        <strain evidence="2">Zambia</strain>
    </source>
</reference>
<gene>
    <name evidence="1" type="ORF">SMTD_LOCUS21859</name>
</gene>
<dbReference type="EMBL" id="UZAL01048865">
    <property type="protein sequence ID" value="VDP85863.1"/>
    <property type="molecule type" value="Genomic_DNA"/>
</dbReference>
<proteinExistence type="predicted"/>
<keyword evidence="2" id="KW-1185">Reference proteome</keyword>
<organism evidence="1 2">
    <name type="scientific">Schistosoma mattheei</name>
    <dbReference type="NCBI Taxonomy" id="31246"/>
    <lineage>
        <taxon>Eukaryota</taxon>
        <taxon>Metazoa</taxon>
        <taxon>Spiralia</taxon>
        <taxon>Lophotrochozoa</taxon>
        <taxon>Platyhelminthes</taxon>
        <taxon>Trematoda</taxon>
        <taxon>Digenea</taxon>
        <taxon>Strigeidida</taxon>
        <taxon>Schistosomatoidea</taxon>
        <taxon>Schistosomatidae</taxon>
        <taxon>Schistosoma</taxon>
    </lineage>
</organism>
<evidence type="ECO:0000313" key="1">
    <source>
        <dbReference type="EMBL" id="VDP85863.1"/>
    </source>
</evidence>
<dbReference type="PANTHER" id="PTHR14690">
    <property type="entry name" value="IQ MOTIF CONTAINING WITH AAA DOMAIN 1"/>
    <property type="match status" value="1"/>
</dbReference>
<accession>A0A183Q5H3</accession>
<evidence type="ECO:0000313" key="2">
    <source>
        <dbReference type="Proteomes" id="UP000269396"/>
    </source>
</evidence>
<protein>
    <submittedName>
        <fullName evidence="1">Uncharacterized protein</fullName>
    </submittedName>
</protein>
<dbReference type="Proteomes" id="UP000269396">
    <property type="component" value="Unassembled WGS sequence"/>
</dbReference>
<dbReference type="STRING" id="31246.A0A183Q5H3"/>